<organism evidence="2 3">
    <name type="scientific">Cystoisospora suis</name>
    <dbReference type="NCBI Taxonomy" id="483139"/>
    <lineage>
        <taxon>Eukaryota</taxon>
        <taxon>Sar</taxon>
        <taxon>Alveolata</taxon>
        <taxon>Apicomplexa</taxon>
        <taxon>Conoidasida</taxon>
        <taxon>Coccidia</taxon>
        <taxon>Eucoccidiorida</taxon>
        <taxon>Eimeriorina</taxon>
        <taxon>Sarcocystidae</taxon>
        <taxon>Cystoisospora</taxon>
    </lineage>
</organism>
<feature type="compositionally biased region" description="Low complexity" evidence="1">
    <location>
        <begin position="158"/>
        <end position="168"/>
    </location>
</feature>
<accession>A0A2C6KSL6</accession>
<protein>
    <submittedName>
        <fullName evidence="2">Uncharacterized protein</fullName>
    </submittedName>
</protein>
<dbReference type="VEuPathDB" id="ToxoDB:CSUI_006867"/>
<evidence type="ECO:0000313" key="3">
    <source>
        <dbReference type="Proteomes" id="UP000221165"/>
    </source>
</evidence>
<comment type="caution">
    <text evidence="2">The sequence shown here is derived from an EMBL/GenBank/DDBJ whole genome shotgun (WGS) entry which is preliminary data.</text>
</comment>
<evidence type="ECO:0000256" key="1">
    <source>
        <dbReference type="SAM" id="MobiDB-lite"/>
    </source>
</evidence>
<dbReference type="RefSeq" id="XP_067921006.1">
    <property type="nucleotide sequence ID" value="XM_068067018.1"/>
</dbReference>
<feature type="compositionally biased region" description="Basic and acidic residues" evidence="1">
    <location>
        <begin position="12"/>
        <end position="27"/>
    </location>
</feature>
<dbReference type="GeneID" id="94430229"/>
<reference evidence="2 3" key="1">
    <citation type="journal article" date="2017" name="Int. J. Parasitol.">
        <title>The genome of the protozoan parasite Cystoisospora suis and a reverse vaccinology approach to identify vaccine candidates.</title>
        <authorList>
            <person name="Palmieri N."/>
            <person name="Shrestha A."/>
            <person name="Ruttkowski B."/>
            <person name="Beck T."/>
            <person name="Vogl C."/>
            <person name="Tomley F."/>
            <person name="Blake D.P."/>
            <person name="Joachim A."/>
        </authorList>
    </citation>
    <scope>NUCLEOTIDE SEQUENCE [LARGE SCALE GENOMIC DNA]</scope>
    <source>
        <strain evidence="2 3">Wien I</strain>
    </source>
</reference>
<dbReference type="EMBL" id="MIGC01003525">
    <property type="protein sequence ID" value="PHJ19304.1"/>
    <property type="molecule type" value="Genomic_DNA"/>
</dbReference>
<name>A0A2C6KSL6_9APIC</name>
<feature type="region of interest" description="Disordered" evidence="1">
    <location>
        <begin position="124"/>
        <end position="168"/>
    </location>
</feature>
<dbReference type="Proteomes" id="UP000221165">
    <property type="component" value="Unassembled WGS sequence"/>
</dbReference>
<gene>
    <name evidence="2" type="ORF">CSUI_006867</name>
</gene>
<proteinExistence type="predicted"/>
<feature type="compositionally biased region" description="Basic residues" evidence="1">
    <location>
        <begin position="1"/>
        <end position="11"/>
    </location>
</feature>
<sequence>MIRREEKRRKKNTGEEEKREGEIKSLRESLGKDEQNVIVTMRLHSKRERRRRSRSTSCLLLFSSFPSSPILRTARSKQPTFSSISSLLPFFTGSSSSFSSLSSSSRCSSLSRLDRSSRLRTLSQWQRAGERSSHRQTHEATRRSVRPSRLSRGIAHPSSSSSVSFPSSSPSSSTSSSLLSFSFSFFFSSSFSRLFRTSPSSFSTVLLSRRSLQHYHAFFSTVNNSSSPLTFLSLHLLQPTSSSSSALSLSSSSPPFPFPPVSLLPSFSAAFSTSFSTKSSLSRTKHAAPEVFMQPSHPLVKAVQKTKEPQLPIHLKKVKSHLKSHRTPYQYHRRESSLWAISASSSSPVHQAYALTRSKPFSPSDSSTSRFLPHLQCMDTSQLVSTAVDIAKHPANCSEENFNAVVKRALQVPSLSHSLSTGCTYTPV</sequence>
<keyword evidence="3" id="KW-1185">Reference proteome</keyword>
<dbReference type="AlphaFoldDB" id="A0A2C6KSL6"/>
<feature type="region of interest" description="Disordered" evidence="1">
    <location>
        <begin position="1"/>
        <end position="27"/>
    </location>
</feature>
<feature type="compositionally biased region" description="Basic and acidic residues" evidence="1">
    <location>
        <begin position="128"/>
        <end position="142"/>
    </location>
</feature>
<evidence type="ECO:0000313" key="2">
    <source>
        <dbReference type="EMBL" id="PHJ19304.1"/>
    </source>
</evidence>